<proteinExistence type="predicted"/>
<gene>
    <name evidence="1" type="ORF">PV04_07020</name>
</gene>
<evidence type="ECO:0008006" key="3">
    <source>
        <dbReference type="Google" id="ProtNLM"/>
    </source>
</evidence>
<keyword evidence="2" id="KW-1185">Reference proteome</keyword>
<evidence type="ECO:0000313" key="2">
    <source>
        <dbReference type="Proteomes" id="UP000054266"/>
    </source>
</evidence>
<protein>
    <recommendedName>
        <fullName evidence="3">F-box domain-containing protein</fullName>
    </recommendedName>
</protein>
<accession>A0A0D2E095</accession>
<dbReference type="EMBL" id="KN846959">
    <property type="protein sequence ID" value="KIW67792.1"/>
    <property type="molecule type" value="Genomic_DNA"/>
</dbReference>
<organism evidence="1 2">
    <name type="scientific">Phialophora macrospora</name>
    <dbReference type="NCBI Taxonomy" id="1851006"/>
    <lineage>
        <taxon>Eukaryota</taxon>
        <taxon>Fungi</taxon>
        <taxon>Dikarya</taxon>
        <taxon>Ascomycota</taxon>
        <taxon>Pezizomycotina</taxon>
        <taxon>Eurotiomycetes</taxon>
        <taxon>Chaetothyriomycetidae</taxon>
        <taxon>Chaetothyriales</taxon>
        <taxon>Herpotrichiellaceae</taxon>
        <taxon>Phialophora</taxon>
    </lineage>
</organism>
<sequence length="553" mass="63711">MAFTEPKELDPHRLTAEEYRFLSKKPYYNNMLINSRELALRVSLDDPRRWTPAKKPWASLGILGTLPSEIQYQVFAVTPISTLFDLRATNSHARQLIEQWPPFRTVMTEGSDAIRALLATGAGNLWTAQQVVDVLFTTQCEFCGEHGEIIQLLKLKRCCFRCLSQERELLAVSERYACQVLKLDHGELEKLPLLYSLPQKRFWGSAASQRRWLFDFNSALNVVRQHPREQGLRPAAPSRLGPMMLQPTQKRLRRKERSVQPRPRQAIQLRRGQQPLRLMSEEVSPLETVYAQHACAIRIPGKKCQTTRLPEGGIQMTISTVEAVHCAGCAFYWNYHSPLPWQFHRLYPHQNGAKDTPFIRHLEHCVYAKLQWSWVYNSWSESHPVDIIIYRDPNLMQTRSGGPLGPKDNARFEEIESHMQTFMDTTEVVKEDFEPLYDWPELGNRDDDESSGGPTLSYNDRELFRRKKEQAEKELLQRIKEREALSPIEQSDQYYDCLVSQEAISQANWACANMASSKVCLFGGPVAVMIDKYENLLKKGCCMPALGLSNMYT</sequence>
<dbReference type="STRING" id="5601.A0A0D2E095"/>
<dbReference type="Proteomes" id="UP000054266">
    <property type="component" value="Unassembled WGS sequence"/>
</dbReference>
<reference evidence="1 2" key="1">
    <citation type="submission" date="2015-01" db="EMBL/GenBank/DDBJ databases">
        <title>The Genome Sequence of Capronia semiimmersa CBS27337.</title>
        <authorList>
            <consortium name="The Broad Institute Genomics Platform"/>
            <person name="Cuomo C."/>
            <person name="de Hoog S."/>
            <person name="Gorbushina A."/>
            <person name="Stielow B."/>
            <person name="Teixiera M."/>
            <person name="Abouelleil A."/>
            <person name="Chapman S.B."/>
            <person name="Priest M."/>
            <person name="Young S.K."/>
            <person name="Wortman J."/>
            <person name="Nusbaum C."/>
            <person name="Birren B."/>
        </authorList>
    </citation>
    <scope>NUCLEOTIDE SEQUENCE [LARGE SCALE GENOMIC DNA]</scope>
    <source>
        <strain evidence="1 2">CBS 27337</strain>
    </source>
</reference>
<evidence type="ECO:0000313" key="1">
    <source>
        <dbReference type="EMBL" id="KIW67792.1"/>
    </source>
</evidence>
<dbReference type="HOGENOM" id="CLU_517810_0_0_1"/>
<name>A0A0D2E095_9EURO</name>
<dbReference type="AlphaFoldDB" id="A0A0D2E095"/>